<feature type="transmembrane region" description="Helical" evidence="1">
    <location>
        <begin position="12"/>
        <end position="31"/>
    </location>
</feature>
<dbReference type="KEGG" id="pect:BN1012_Phect1190"/>
<dbReference type="EMBL" id="HG966617">
    <property type="protein sequence ID" value="CDO59404.1"/>
    <property type="molecule type" value="Genomic_DNA"/>
</dbReference>
<evidence type="ECO:0000256" key="1">
    <source>
        <dbReference type="SAM" id="Phobius"/>
    </source>
</evidence>
<dbReference type="Gene3D" id="1.25.40.10">
    <property type="entry name" value="Tetratricopeptide repeat domain"/>
    <property type="match status" value="1"/>
</dbReference>
<dbReference type="SUPFAM" id="SSF48452">
    <property type="entry name" value="TPR-like"/>
    <property type="match status" value="1"/>
</dbReference>
<keyword evidence="3" id="KW-1185">Reference proteome</keyword>
<evidence type="ECO:0000313" key="2">
    <source>
        <dbReference type="EMBL" id="CDO59404.1"/>
    </source>
</evidence>
<dbReference type="Pfam" id="PF14559">
    <property type="entry name" value="TPR_19"/>
    <property type="match status" value="1"/>
</dbReference>
<dbReference type="OrthoDB" id="7312176at2"/>
<keyword evidence="1" id="KW-0812">Transmembrane</keyword>
<dbReference type="Proteomes" id="UP000032160">
    <property type="component" value="Chromosome I"/>
</dbReference>
<evidence type="ECO:0008006" key="4">
    <source>
        <dbReference type="Google" id="ProtNLM"/>
    </source>
</evidence>
<evidence type="ECO:0000313" key="3">
    <source>
        <dbReference type="Proteomes" id="UP000032160"/>
    </source>
</evidence>
<organism evidence="2 3">
    <name type="scientific">Candidatus Phaeomarinibacter ectocarpi</name>
    <dbReference type="NCBI Taxonomy" id="1458461"/>
    <lineage>
        <taxon>Bacteria</taxon>
        <taxon>Pseudomonadati</taxon>
        <taxon>Pseudomonadota</taxon>
        <taxon>Alphaproteobacteria</taxon>
        <taxon>Hyphomicrobiales</taxon>
        <taxon>Parvibaculaceae</taxon>
        <taxon>Candidatus Phaeomarinibacter</taxon>
    </lineage>
</organism>
<sequence length="180" mass="19406">MSPSEKRRARIKASLVLTAFMVFGAVGIWFATKEMWIPDLSVMRAQTLTDEQAAPFPTTTMADFKSYPFIHRAYGLMAEGQYAEAEIYLARARATNPDRAQVWIISSQAAIQSGKAGQAAEFANEAAARDATSGRAILYRAIARDVAGEVVAARVDYAAALAAGGLTQAERDLAQKTLGE</sequence>
<dbReference type="InterPro" id="IPR011990">
    <property type="entry name" value="TPR-like_helical_dom_sf"/>
</dbReference>
<gene>
    <name evidence="2" type="ORF">BN1012_Phect1190</name>
</gene>
<dbReference type="STRING" id="1458461.BN1012_Phect1190"/>
<dbReference type="HOGENOM" id="CLU_1493598_0_0_5"/>
<keyword evidence="1" id="KW-0472">Membrane</keyword>
<dbReference type="AlphaFoldDB" id="X5MES1"/>
<accession>X5MES1</accession>
<proteinExistence type="predicted"/>
<keyword evidence="1" id="KW-1133">Transmembrane helix</keyword>
<dbReference type="RefSeq" id="WP_043950069.1">
    <property type="nucleotide sequence ID" value="NZ_HG966617.1"/>
</dbReference>
<protein>
    <recommendedName>
        <fullName evidence="4">Tetratricopeptide repeat protein</fullName>
    </recommendedName>
</protein>
<reference evidence="2 3" key="1">
    <citation type="journal article" date="2014" name="Front. Genet.">
        <title>Genome and metabolic network of "Candidatus Phaeomarinobacter ectocarpi" Ec32, a new candidate genus of Alphaproteobacteria frequently associated with brown algae.</title>
        <authorList>
            <person name="Dittami S.M."/>
            <person name="Barbeyron T."/>
            <person name="Boyen C."/>
            <person name="Cambefort J."/>
            <person name="Collet G."/>
            <person name="Delage L."/>
            <person name="Gobet A."/>
            <person name="Groisillier A."/>
            <person name="Leblanc C."/>
            <person name="Michel G."/>
            <person name="Scornet D."/>
            <person name="Siegel A."/>
            <person name="Tapia J.E."/>
            <person name="Tonon T."/>
        </authorList>
    </citation>
    <scope>NUCLEOTIDE SEQUENCE [LARGE SCALE GENOMIC DNA]</scope>
    <source>
        <strain evidence="2 3">Ec32</strain>
    </source>
</reference>
<name>X5MES1_9HYPH</name>